<sequence>MAQVYQDTIHEKMMMSPKKKRLKLSSEADPKNLSNKRENEDNEVTSNKRLKPVLSKEEQIRALKRKNFIKACEQASNKAYFDIRKRIGLVDLPTCAKNSDEHHHKIVSIKEMASHEQEAFKIELKTNMWYEALNVCLLCSTSSKYLSANLLKDIAEILLNAHEDDFSEYSRADIISQCQLVYAQNLSFHPPCINKKLRKCYLDFLTSPMDLRENTFTNRKLFKCEEGLIKYCLNRLEHELSMESKDEALINKDEHIPEDMKNSVKGLHWEKEKFELYELLERNERIDRLMAFLESAVELLQFDLAVWHSRYTSHLSSHIMRSHKPLMAIILWSNNILFTGAVNNKCRQILKIFTYFVHLKYPQNHIDIITTWLNITVQTFYICETNANSDYPNIGKYCLSFAKEFYKIMSVLPHNSIIRIIKTIRPNFMQYLIGNLHINKLLQNEETCILTNLINFLKEQEWRRLPILSSEIEVLKKPKRKTTRKLNYLSKICKKYRQSTSVDQNSQPFCNESNNMYPKYNPDISQDEINLNHVVDTFYLTLESYLEAYSVQTVQDTINILNEQLLNQDIELRINDLNLQRSYSVTEQFIKKYRSIYQLLKELVRILQEMKTSNDVPEILKIFGNIDLIGL</sequence>
<protein>
    <submittedName>
        <fullName evidence="1">Uncharacterized protein</fullName>
    </submittedName>
</protein>
<keyword evidence="2" id="KW-1185">Reference proteome</keyword>
<accession>A0ACC1D7R2</accession>
<reference evidence="1 2" key="1">
    <citation type="journal article" date="2021" name="Front. Genet.">
        <title>Chromosome-Level Genome Assembly Reveals Significant Gene Expansion in the Toll and IMD Signaling Pathways of Dendrolimus kikuchii.</title>
        <authorList>
            <person name="Zhou J."/>
            <person name="Wu P."/>
            <person name="Xiong Z."/>
            <person name="Liu N."/>
            <person name="Zhao N."/>
            <person name="Ji M."/>
            <person name="Qiu Y."/>
            <person name="Yang B."/>
        </authorList>
    </citation>
    <scope>NUCLEOTIDE SEQUENCE [LARGE SCALE GENOMIC DNA]</scope>
    <source>
        <strain evidence="1">Ann1</strain>
    </source>
</reference>
<evidence type="ECO:0000313" key="1">
    <source>
        <dbReference type="EMBL" id="KAJ0179769.1"/>
    </source>
</evidence>
<gene>
    <name evidence="1" type="ORF">K1T71_004360</name>
</gene>
<proteinExistence type="predicted"/>
<evidence type="ECO:0000313" key="2">
    <source>
        <dbReference type="Proteomes" id="UP000824533"/>
    </source>
</evidence>
<dbReference type="Proteomes" id="UP000824533">
    <property type="component" value="Linkage Group LG07"/>
</dbReference>
<comment type="caution">
    <text evidence="1">The sequence shown here is derived from an EMBL/GenBank/DDBJ whole genome shotgun (WGS) entry which is preliminary data.</text>
</comment>
<name>A0ACC1D7R2_9NEOP</name>
<organism evidence="1 2">
    <name type="scientific">Dendrolimus kikuchii</name>
    <dbReference type="NCBI Taxonomy" id="765133"/>
    <lineage>
        <taxon>Eukaryota</taxon>
        <taxon>Metazoa</taxon>
        <taxon>Ecdysozoa</taxon>
        <taxon>Arthropoda</taxon>
        <taxon>Hexapoda</taxon>
        <taxon>Insecta</taxon>
        <taxon>Pterygota</taxon>
        <taxon>Neoptera</taxon>
        <taxon>Endopterygota</taxon>
        <taxon>Lepidoptera</taxon>
        <taxon>Glossata</taxon>
        <taxon>Ditrysia</taxon>
        <taxon>Bombycoidea</taxon>
        <taxon>Lasiocampidae</taxon>
        <taxon>Dendrolimus</taxon>
    </lineage>
</organism>
<dbReference type="EMBL" id="CM034393">
    <property type="protein sequence ID" value="KAJ0179769.1"/>
    <property type="molecule type" value="Genomic_DNA"/>
</dbReference>